<reference evidence="2" key="1">
    <citation type="submission" date="2014-11" db="EMBL/GenBank/DDBJ databases">
        <authorList>
            <person name="Amaro Gonzalez C."/>
        </authorList>
    </citation>
    <scope>NUCLEOTIDE SEQUENCE</scope>
</reference>
<evidence type="ECO:0000256" key="1">
    <source>
        <dbReference type="SAM" id="MobiDB-lite"/>
    </source>
</evidence>
<feature type="compositionally biased region" description="Basic residues" evidence="1">
    <location>
        <begin position="7"/>
        <end position="18"/>
    </location>
</feature>
<dbReference type="EMBL" id="GBXM01047555">
    <property type="protein sequence ID" value="JAH61022.1"/>
    <property type="molecule type" value="Transcribed_RNA"/>
</dbReference>
<sequence>MLGHSTSTKKKKEKKSGKPQRSTVSPLSTSVFGLLGGALVSNTYL</sequence>
<organism evidence="2">
    <name type="scientific">Anguilla anguilla</name>
    <name type="common">European freshwater eel</name>
    <name type="synonym">Muraena anguilla</name>
    <dbReference type="NCBI Taxonomy" id="7936"/>
    <lineage>
        <taxon>Eukaryota</taxon>
        <taxon>Metazoa</taxon>
        <taxon>Chordata</taxon>
        <taxon>Craniata</taxon>
        <taxon>Vertebrata</taxon>
        <taxon>Euteleostomi</taxon>
        <taxon>Actinopterygii</taxon>
        <taxon>Neopterygii</taxon>
        <taxon>Teleostei</taxon>
        <taxon>Anguilliformes</taxon>
        <taxon>Anguillidae</taxon>
        <taxon>Anguilla</taxon>
    </lineage>
</organism>
<proteinExistence type="predicted"/>
<protein>
    <submittedName>
        <fullName evidence="2">Uncharacterized protein</fullName>
    </submittedName>
</protein>
<dbReference type="AlphaFoldDB" id="A0A0E9U5K4"/>
<accession>A0A0E9U5K4</accession>
<evidence type="ECO:0000313" key="2">
    <source>
        <dbReference type="EMBL" id="JAH61022.1"/>
    </source>
</evidence>
<name>A0A0E9U5K4_ANGAN</name>
<reference evidence="2" key="2">
    <citation type="journal article" date="2015" name="Fish Shellfish Immunol.">
        <title>Early steps in the European eel (Anguilla anguilla)-Vibrio vulnificus interaction in the gills: Role of the RtxA13 toxin.</title>
        <authorList>
            <person name="Callol A."/>
            <person name="Pajuelo D."/>
            <person name="Ebbesson L."/>
            <person name="Teles M."/>
            <person name="MacKenzie S."/>
            <person name="Amaro C."/>
        </authorList>
    </citation>
    <scope>NUCLEOTIDE SEQUENCE</scope>
</reference>
<feature type="region of interest" description="Disordered" evidence="1">
    <location>
        <begin position="1"/>
        <end position="27"/>
    </location>
</feature>